<comment type="caution">
    <text evidence="1">The sequence shown here is derived from an EMBL/GenBank/DDBJ whole genome shotgun (WGS) entry which is preliminary data.</text>
</comment>
<accession>A0A0F9S9I5</accession>
<protein>
    <submittedName>
        <fullName evidence="1">Uncharacterized protein</fullName>
    </submittedName>
</protein>
<organism evidence="1">
    <name type="scientific">marine sediment metagenome</name>
    <dbReference type="NCBI Taxonomy" id="412755"/>
    <lineage>
        <taxon>unclassified sequences</taxon>
        <taxon>metagenomes</taxon>
        <taxon>ecological metagenomes</taxon>
    </lineage>
</organism>
<dbReference type="AlphaFoldDB" id="A0A0F9S9I5"/>
<sequence>MKLLASIILLLAFAGGILYHATVASPPLPPNPVLPVSLSKGELAKIYLLGREIARTQMAAPETLDELDDAMIRNMLLWGHDYKGCQKESMEATYRCLETITDEEVALVRRAWKKEGDFVVEVKAP</sequence>
<name>A0A0F9S9I5_9ZZZZ</name>
<evidence type="ECO:0000313" key="1">
    <source>
        <dbReference type="EMBL" id="KKN26028.1"/>
    </source>
</evidence>
<reference evidence="1" key="1">
    <citation type="journal article" date="2015" name="Nature">
        <title>Complex archaea that bridge the gap between prokaryotes and eukaryotes.</title>
        <authorList>
            <person name="Spang A."/>
            <person name="Saw J.H."/>
            <person name="Jorgensen S.L."/>
            <person name="Zaremba-Niedzwiedzka K."/>
            <person name="Martijn J."/>
            <person name="Lind A.E."/>
            <person name="van Eijk R."/>
            <person name="Schleper C."/>
            <person name="Guy L."/>
            <person name="Ettema T.J."/>
        </authorList>
    </citation>
    <scope>NUCLEOTIDE SEQUENCE</scope>
</reference>
<dbReference type="EMBL" id="LAZR01002751">
    <property type="protein sequence ID" value="KKN26028.1"/>
    <property type="molecule type" value="Genomic_DNA"/>
</dbReference>
<gene>
    <name evidence="1" type="ORF">LCGC14_0878730</name>
</gene>
<proteinExistence type="predicted"/>